<dbReference type="PANTHER" id="PTHR12144:SF0">
    <property type="entry name" value="NEGATIVE ELONGATION FACTOR C_D"/>
    <property type="match status" value="1"/>
</dbReference>
<dbReference type="InterPro" id="IPR006942">
    <property type="entry name" value="TH1"/>
</dbReference>
<evidence type="ECO:0000256" key="5">
    <source>
        <dbReference type="ARBA" id="ARBA00023163"/>
    </source>
</evidence>
<dbReference type="EMBL" id="CANHGI010000001">
    <property type="protein sequence ID" value="CAI5439049.1"/>
    <property type="molecule type" value="Genomic_DNA"/>
</dbReference>
<sequence>MDSLKRKDAIMEGDIEEVIQRMGSENMEEIVEELVDSYQGTSQICNIMCGMLDKLGDPSPSKRNSTDSTQPESSNFSGRKESMQVVEEAYNQLIFKKFQPELADHLLNNGKEDLEWLSKMILNKKWRLTLYKLMENHEQCEFLKHVVKLISDAGYRNEMSNVNCAAQQLNMFSKVFVSALDDVLTNYKKAGYTEAIEKLRRIALQGMHTYLYSITLLRSTANAKGGWIRAACEFIQDELKSAAIIPRDSANVLQLRMSSKPFSNKYSRSILSLANTNTNQISTTISLIHEQFMASPPPPINVLRDPVILNYLVDILFDAKGVKLQTESDELRIKCVYLLAYAAATIVDENTNVHDTSSLENCQAEIENVLGYLDCEDCLIVLFQHFLESCETAVIACGMLHYCKTLLTSDTLCSTETINSAYVILDNIATHHQHLRADVFDAFCEIFEKIGNENMKTAAELIIERQRLVVDRFVHLLSVGEVIPILDWMKWMVSEDSIDVSLVRYFLLEVLDLIGPPYTAEFANSFLCLLQNQDIFDHEQLAKHSIASEFIKHCANM</sequence>
<comment type="similarity">
    <text evidence="2">Belongs to the NELF-D family.</text>
</comment>
<evidence type="ECO:0000313" key="9">
    <source>
        <dbReference type="Proteomes" id="UP001152747"/>
    </source>
</evidence>
<evidence type="ECO:0000256" key="3">
    <source>
        <dbReference type="ARBA" id="ARBA00022491"/>
    </source>
</evidence>
<organism evidence="8 9">
    <name type="scientific">Caenorhabditis angaria</name>
    <dbReference type="NCBI Taxonomy" id="860376"/>
    <lineage>
        <taxon>Eukaryota</taxon>
        <taxon>Metazoa</taxon>
        <taxon>Ecdysozoa</taxon>
        <taxon>Nematoda</taxon>
        <taxon>Chromadorea</taxon>
        <taxon>Rhabditida</taxon>
        <taxon>Rhabditina</taxon>
        <taxon>Rhabditomorpha</taxon>
        <taxon>Rhabditoidea</taxon>
        <taxon>Rhabditidae</taxon>
        <taxon>Peloderinae</taxon>
        <taxon>Caenorhabditis</taxon>
    </lineage>
</organism>
<comment type="subcellular location">
    <subcellularLocation>
        <location evidence="1">Nucleus</location>
    </subcellularLocation>
</comment>
<gene>
    <name evidence="8" type="ORF">CAMP_LOCUS1686</name>
</gene>
<evidence type="ECO:0000256" key="4">
    <source>
        <dbReference type="ARBA" id="ARBA00023015"/>
    </source>
</evidence>
<feature type="compositionally biased region" description="Polar residues" evidence="7">
    <location>
        <begin position="61"/>
        <end position="77"/>
    </location>
</feature>
<evidence type="ECO:0000313" key="8">
    <source>
        <dbReference type="EMBL" id="CAI5439049.1"/>
    </source>
</evidence>
<keyword evidence="6" id="KW-0539">Nucleus</keyword>
<dbReference type="Pfam" id="PF04858">
    <property type="entry name" value="TH1"/>
    <property type="match status" value="1"/>
</dbReference>
<keyword evidence="3" id="KW-0678">Repressor</keyword>
<dbReference type="GO" id="GO:0032021">
    <property type="term" value="C:NELF complex"/>
    <property type="evidence" value="ECO:0007669"/>
    <property type="project" value="TreeGrafter"/>
</dbReference>
<dbReference type="GO" id="GO:0003723">
    <property type="term" value="F:RNA binding"/>
    <property type="evidence" value="ECO:0007669"/>
    <property type="project" value="TreeGrafter"/>
</dbReference>
<feature type="region of interest" description="Disordered" evidence="7">
    <location>
        <begin position="56"/>
        <end position="82"/>
    </location>
</feature>
<reference evidence="8" key="1">
    <citation type="submission" date="2022-11" db="EMBL/GenBank/DDBJ databases">
        <authorList>
            <person name="Kikuchi T."/>
        </authorList>
    </citation>
    <scope>NUCLEOTIDE SEQUENCE</scope>
    <source>
        <strain evidence="8">PS1010</strain>
    </source>
</reference>
<dbReference type="GO" id="GO:0034244">
    <property type="term" value="P:negative regulation of transcription elongation by RNA polymerase II"/>
    <property type="evidence" value="ECO:0007669"/>
    <property type="project" value="TreeGrafter"/>
</dbReference>
<keyword evidence="5" id="KW-0804">Transcription</keyword>
<keyword evidence="9" id="KW-1185">Reference proteome</keyword>
<evidence type="ECO:0000256" key="7">
    <source>
        <dbReference type="SAM" id="MobiDB-lite"/>
    </source>
</evidence>
<dbReference type="PANTHER" id="PTHR12144">
    <property type="entry name" value="NEGATIVE ELONGATION FACTOR D"/>
    <property type="match status" value="1"/>
</dbReference>
<dbReference type="Proteomes" id="UP001152747">
    <property type="component" value="Unassembled WGS sequence"/>
</dbReference>
<dbReference type="AlphaFoldDB" id="A0A9P1I676"/>
<name>A0A9P1I676_9PELO</name>
<accession>A0A9P1I676</accession>
<protein>
    <submittedName>
        <fullName evidence="8">Uncharacterized protein</fullName>
    </submittedName>
</protein>
<evidence type="ECO:0000256" key="6">
    <source>
        <dbReference type="ARBA" id="ARBA00023242"/>
    </source>
</evidence>
<proteinExistence type="inferred from homology"/>
<evidence type="ECO:0000256" key="2">
    <source>
        <dbReference type="ARBA" id="ARBA00005726"/>
    </source>
</evidence>
<comment type="caution">
    <text evidence="8">The sequence shown here is derived from an EMBL/GenBank/DDBJ whole genome shotgun (WGS) entry which is preliminary data.</text>
</comment>
<evidence type="ECO:0000256" key="1">
    <source>
        <dbReference type="ARBA" id="ARBA00004123"/>
    </source>
</evidence>
<dbReference type="OrthoDB" id="511287at2759"/>
<keyword evidence="4" id="KW-0805">Transcription regulation</keyword>